<comment type="similarity">
    <text evidence="1">Belongs to the short-chain dehydrogenases/reductases (SDR) family.</text>
</comment>
<dbReference type="InterPro" id="IPR020904">
    <property type="entry name" value="Sc_DH/Rdtase_CS"/>
</dbReference>
<dbReference type="Gene3D" id="3.40.50.720">
    <property type="entry name" value="NAD(P)-binding Rossmann-like Domain"/>
    <property type="match status" value="1"/>
</dbReference>
<accession>A0A178MI02</accession>
<gene>
    <name evidence="4" type="ORF">A6A03_08115</name>
</gene>
<dbReference type="OrthoDB" id="9803333at2"/>
<proteinExistence type="inferred from homology"/>
<dbReference type="InterPro" id="IPR036291">
    <property type="entry name" value="NAD(P)-bd_dom_sf"/>
</dbReference>
<protein>
    <submittedName>
        <fullName evidence="4">Short-chain dehydrogenase</fullName>
    </submittedName>
</protein>
<comment type="caution">
    <text evidence="4">The sequence shown here is derived from an EMBL/GenBank/DDBJ whole genome shotgun (WGS) entry which is preliminary data.</text>
</comment>
<dbReference type="GO" id="GO:0016491">
    <property type="term" value="F:oxidoreductase activity"/>
    <property type="evidence" value="ECO:0007669"/>
    <property type="project" value="UniProtKB-KW"/>
</dbReference>
<dbReference type="AlphaFoldDB" id="A0A178MI02"/>
<dbReference type="STRING" id="1707952.A6A03_08115"/>
<dbReference type="PRINTS" id="PR00081">
    <property type="entry name" value="GDHRDH"/>
</dbReference>
<evidence type="ECO:0000313" key="5">
    <source>
        <dbReference type="Proteomes" id="UP000078287"/>
    </source>
</evidence>
<dbReference type="PRINTS" id="PR00080">
    <property type="entry name" value="SDRFAMILY"/>
</dbReference>
<dbReference type="SMART" id="SM00822">
    <property type="entry name" value="PKS_KR"/>
    <property type="match status" value="1"/>
</dbReference>
<dbReference type="Proteomes" id="UP000078287">
    <property type="component" value="Unassembled WGS sequence"/>
</dbReference>
<dbReference type="NCBIfam" id="NF005559">
    <property type="entry name" value="PRK07231.1"/>
    <property type="match status" value="1"/>
</dbReference>
<sequence>MFDLTGRTAIVTGAGRGIGRAIAAALAEHGARVALLDREATLIAEAAAQLGPAALSAAVDVADAGAVAAVIGDVLEQWGRVDILVNNAAIISSAPFLELAPAEWERTLAVNLTAIYYTCRAVVPAMIANGYGRLITIASVAGKRGGGILGSAAYSAAKAGAIGLTKALARELAPHGITANAICPGPVETPLLSAMTPAQRERAQAMIPLGRFAQPVEVAAAAVFLASVEAAFITGETLDVDGGITMD</sequence>
<dbReference type="FunFam" id="3.40.50.720:FF:000084">
    <property type="entry name" value="Short-chain dehydrogenase reductase"/>
    <property type="match status" value="1"/>
</dbReference>
<keyword evidence="2" id="KW-0560">Oxidoreductase</keyword>
<name>A0A178MI02_9CHLR</name>
<dbReference type="Pfam" id="PF13561">
    <property type="entry name" value="adh_short_C2"/>
    <property type="match status" value="1"/>
</dbReference>
<dbReference type="PROSITE" id="PS00061">
    <property type="entry name" value="ADH_SHORT"/>
    <property type="match status" value="1"/>
</dbReference>
<feature type="domain" description="Ketoreductase" evidence="3">
    <location>
        <begin position="7"/>
        <end position="185"/>
    </location>
</feature>
<dbReference type="GO" id="GO:0032787">
    <property type="term" value="P:monocarboxylic acid metabolic process"/>
    <property type="evidence" value="ECO:0007669"/>
    <property type="project" value="UniProtKB-ARBA"/>
</dbReference>
<dbReference type="PANTHER" id="PTHR42879">
    <property type="entry name" value="3-OXOACYL-(ACYL-CARRIER-PROTEIN) REDUCTASE"/>
    <property type="match status" value="1"/>
</dbReference>
<dbReference type="EMBL" id="LWQS01000032">
    <property type="protein sequence ID" value="OAN48341.1"/>
    <property type="molecule type" value="Genomic_DNA"/>
</dbReference>
<reference evidence="4 5" key="1">
    <citation type="submission" date="2016-04" db="EMBL/GenBank/DDBJ databases">
        <title>Chloroflexus islandicus sp. nov., a thermophilic filamentous anoxygenic phototrophic bacterium from geyser Strokkur (Iceland).</title>
        <authorList>
            <person name="Gaisin V.A."/>
            <person name="Kalashnikov A.M."/>
            <person name="Sukhacheva M.V."/>
            <person name="Grouzdev D.S."/>
            <person name="Ivanov T.M."/>
            <person name="Kuznetsov B."/>
            <person name="Gorlenko V.M."/>
        </authorList>
    </citation>
    <scope>NUCLEOTIDE SEQUENCE [LARGE SCALE GENOMIC DNA]</scope>
    <source>
        <strain evidence="5">isl-2</strain>
    </source>
</reference>
<evidence type="ECO:0000259" key="3">
    <source>
        <dbReference type="SMART" id="SM00822"/>
    </source>
</evidence>
<dbReference type="NCBIfam" id="NF009466">
    <property type="entry name" value="PRK12826.1-2"/>
    <property type="match status" value="1"/>
</dbReference>
<keyword evidence="5" id="KW-1185">Reference proteome</keyword>
<dbReference type="InterPro" id="IPR057326">
    <property type="entry name" value="KR_dom"/>
</dbReference>
<evidence type="ECO:0000256" key="1">
    <source>
        <dbReference type="ARBA" id="ARBA00006484"/>
    </source>
</evidence>
<dbReference type="InterPro" id="IPR002347">
    <property type="entry name" value="SDR_fam"/>
</dbReference>
<dbReference type="PANTHER" id="PTHR42879:SF2">
    <property type="entry name" value="3-OXOACYL-[ACYL-CARRIER-PROTEIN] REDUCTASE FABG"/>
    <property type="match status" value="1"/>
</dbReference>
<organism evidence="4 5">
    <name type="scientific">Chloroflexus islandicus</name>
    <dbReference type="NCBI Taxonomy" id="1707952"/>
    <lineage>
        <taxon>Bacteria</taxon>
        <taxon>Bacillati</taxon>
        <taxon>Chloroflexota</taxon>
        <taxon>Chloroflexia</taxon>
        <taxon>Chloroflexales</taxon>
        <taxon>Chloroflexineae</taxon>
        <taxon>Chloroflexaceae</taxon>
        <taxon>Chloroflexus</taxon>
    </lineage>
</organism>
<evidence type="ECO:0000256" key="2">
    <source>
        <dbReference type="ARBA" id="ARBA00023002"/>
    </source>
</evidence>
<dbReference type="RefSeq" id="WP_066783029.1">
    <property type="nucleotide sequence ID" value="NZ_LWQS01000032.1"/>
</dbReference>
<evidence type="ECO:0000313" key="4">
    <source>
        <dbReference type="EMBL" id="OAN48341.1"/>
    </source>
</evidence>
<dbReference type="InterPro" id="IPR050259">
    <property type="entry name" value="SDR"/>
</dbReference>
<dbReference type="SUPFAM" id="SSF51735">
    <property type="entry name" value="NAD(P)-binding Rossmann-fold domains"/>
    <property type="match status" value="1"/>
</dbReference>